<keyword evidence="5" id="KW-0378">Hydrolase</keyword>
<name>A0ABP8G4V8_9BACT</name>
<dbReference type="InterPro" id="IPR024079">
    <property type="entry name" value="MetalloPept_cat_dom_sf"/>
</dbReference>
<dbReference type="PANTHER" id="PTHR11733:SF167">
    <property type="entry name" value="FI17812P1-RELATED"/>
    <property type="match status" value="1"/>
</dbReference>
<dbReference type="InterPro" id="IPR008753">
    <property type="entry name" value="Peptidase_M13_N"/>
</dbReference>
<reference evidence="12" key="1">
    <citation type="journal article" date="2019" name="Int. J. Syst. Evol. Microbiol.">
        <title>The Global Catalogue of Microorganisms (GCM) 10K type strain sequencing project: providing services to taxonomists for standard genome sequencing and annotation.</title>
        <authorList>
            <consortium name="The Broad Institute Genomics Platform"/>
            <consortium name="The Broad Institute Genome Sequencing Center for Infectious Disease"/>
            <person name="Wu L."/>
            <person name="Ma J."/>
        </authorList>
    </citation>
    <scope>NUCLEOTIDE SEQUENCE [LARGE SCALE GENOMIC DNA]</scope>
    <source>
        <strain evidence="12">JCM 17919</strain>
    </source>
</reference>
<dbReference type="PROSITE" id="PS51885">
    <property type="entry name" value="NEPRILYSIN"/>
    <property type="match status" value="1"/>
</dbReference>
<evidence type="ECO:0000256" key="7">
    <source>
        <dbReference type="ARBA" id="ARBA00023049"/>
    </source>
</evidence>
<keyword evidence="6" id="KW-0862">Zinc</keyword>
<feature type="chain" id="PRO_5047201595" evidence="8">
    <location>
        <begin position="18"/>
        <end position="681"/>
    </location>
</feature>
<dbReference type="Pfam" id="PF01431">
    <property type="entry name" value="Peptidase_M13"/>
    <property type="match status" value="1"/>
</dbReference>
<evidence type="ECO:0000313" key="12">
    <source>
        <dbReference type="Proteomes" id="UP001501725"/>
    </source>
</evidence>
<proteinExistence type="inferred from homology"/>
<protein>
    <submittedName>
        <fullName evidence="11">M13 family peptidase</fullName>
    </submittedName>
</protein>
<gene>
    <name evidence="11" type="ORF">GCM10023184_00510</name>
</gene>
<keyword evidence="4" id="KW-0479">Metal-binding</keyword>
<evidence type="ECO:0000256" key="5">
    <source>
        <dbReference type="ARBA" id="ARBA00022801"/>
    </source>
</evidence>
<dbReference type="Gene3D" id="1.10.1380.10">
    <property type="entry name" value="Neutral endopeptidase , domain2"/>
    <property type="match status" value="1"/>
</dbReference>
<keyword evidence="3" id="KW-0645">Protease</keyword>
<dbReference type="InterPro" id="IPR000718">
    <property type="entry name" value="Peptidase_M13"/>
</dbReference>
<comment type="similarity">
    <text evidence="2">Belongs to the peptidase M13 family.</text>
</comment>
<evidence type="ECO:0000313" key="11">
    <source>
        <dbReference type="EMBL" id="GAA4317033.1"/>
    </source>
</evidence>
<dbReference type="PRINTS" id="PR00786">
    <property type="entry name" value="NEPRILYSIN"/>
</dbReference>
<evidence type="ECO:0000256" key="6">
    <source>
        <dbReference type="ARBA" id="ARBA00022833"/>
    </source>
</evidence>
<dbReference type="SUPFAM" id="SSF55486">
    <property type="entry name" value="Metalloproteases ('zincins'), catalytic domain"/>
    <property type="match status" value="1"/>
</dbReference>
<evidence type="ECO:0000256" key="3">
    <source>
        <dbReference type="ARBA" id="ARBA00022670"/>
    </source>
</evidence>
<feature type="domain" description="Peptidase M13 N-terminal" evidence="10">
    <location>
        <begin position="34"/>
        <end position="426"/>
    </location>
</feature>
<comment type="caution">
    <text evidence="11">The sequence shown here is derived from an EMBL/GenBank/DDBJ whole genome shotgun (WGS) entry which is preliminary data.</text>
</comment>
<dbReference type="EMBL" id="BAABGY010000001">
    <property type="protein sequence ID" value="GAA4317033.1"/>
    <property type="molecule type" value="Genomic_DNA"/>
</dbReference>
<accession>A0ABP8G4V8</accession>
<evidence type="ECO:0000259" key="9">
    <source>
        <dbReference type="Pfam" id="PF01431"/>
    </source>
</evidence>
<feature type="domain" description="Peptidase M13 C-terminal" evidence="9">
    <location>
        <begin position="477"/>
        <end position="674"/>
    </location>
</feature>
<dbReference type="Gene3D" id="3.40.390.10">
    <property type="entry name" value="Collagenase (Catalytic Domain)"/>
    <property type="match status" value="1"/>
</dbReference>
<dbReference type="Pfam" id="PF05649">
    <property type="entry name" value="Peptidase_M13_N"/>
    <property type="match status" value="1"/>
</dbReference>
<dbReference type="InterPro" id="IPR018497">
    <property type="entry name" value="Peptidase_M13_C"/>
</dbReference>
<evidence type="ECO:0000256" key="2">
    <source>
        <dbReference type="ARBA" id="ARBA00007357"/>
    </source>
</evidence>
<evidence type="ECO:0000259" key="10">
    <source>
        <dbReference type="Pfam" id="PF05649"/>
    </source>
</evidence>
<dbReference type="CDD" id="cd08662">
    <property type="entry name" value="M13"/>
    <property type="match status" value="1"/>
</dbReference>
<evidence type="ECO:0000256" key="1">
    <source>
        <dbReference type="ARBA" id="ARBA00001947"/>
    </source>
</evidence>
<dbReference type="PANTHER" id="PTHR11733">
    <property type="entry name" value="ZINC METALLOPROTEASE FAMILY M13 NEPRILYSIN-RELATED"/>
    <property type="match status" value="1"/>
</dbReference>
<dbReference type="InterPro" id="IPR042089">
    <property type="entry name" value="Peptidase_M13_dom_2"/>
</dbReference>
<organism evidence="11 12">
    <name type="scientific">Flaviaesturariibacter amylovorans</name>
    <dbReference type="NCBI Taxonomy" id="1084520"/>
    <lineage>
        <taxon>Bacteria</taxon>
        <taxon>Pseudomonadati</taxon>
        <taxon>Bacteroidota</taxon>
        <taxon>Chitinophagia</taxon>
        <taxon>Chitinophagales</taxon>
        <taxon>Chitinophagaceae</taxon>
        <taxon>Flaviaestuariibacter</taxon>
    </lineage>
</organism>
<sequence>MKPILLLLAACIGHAAAAQRTFLDTAAFDRSVAPGDDFYAFANGGWLKRNEIPPTETAWGAATIAGRQVKQRLEAVLTSLAAEKQAAGSNAHKLAVFYSSGLDTVAIERAGMAPVASDLAGIEAIRTGTDLVDAVIRQYTTGLVGIPSPFRNSITPVPPLFVISNFPDQLTNELELVTLQQGGMGMPEKSYYFDTSPKATGIRNRYRGYVQTLLERSGLPAAEAAASADAVLALETRLAAGARTATQNRDRPKLLNVFSTEQVDQRYPQLGWGRMAKALGLYGARLFVYQPEFFDTLNRELSATPVPVWKAYLRVRLLSNAAPYLSSPFANAYFDFYKTALTGQATMRSRQEEVVNIVEDLTGELLAEAYMQRYFPAGAKRRIDDLVANIVTTFGERIAGNTWLTEETKKNALLKLSTLKRKIAHPDHWRDYRGLRFGTSFFENVRAATLFDFRFNADLTGKPVNRDMWVMTPTRQNAYYNAFNNEIVFGAGLLLPPFFDAEADDAVNYGAIATIIGHEISHGFDLRGSQYDEKGRYRNWWSQADREQFEAKGAALAAQYDRYVVIDSLRVNGKLTLTENISDLCGLIVAYEAFRKTPQGRSNKKIDGLTPDQRFFLASAAKFRRHQRPESLRTQVLTDPHAPGKFRANGPLSNFPAFYAAFGIKPGDAMWRPEGERVLMW</sequence>
<evidence type="ECO:0000256" key="8">
    <source>
        <dbReference type="SAM" id="SignalP"/>
    </source>
</evidence>
<feature type="signal peptide" evidence="8">
    <location>
        <begin position="1"/>
        <end position="17"/>
    </location>
</feature>
<keyword evidence="7" id="KW-0482">Metalloprotease</keyword>
<comment type="cofactor">
    <cofactor evidence="1">
        <name>Zn(2+)</name>
        <dbReference type="ChEBI" id="CHEBI:29105"/>
    </cofactor>
</comment>
<dbReference type="Proteomes" id="UP001501725">
    <property type="component" value="Unassembled WGS sequence"/>
</dbReference>
<keyword evidence="8" id="KW-0732">Signal</keyword>
<keyword evidence="12" id="KW-1185">Reference proteome</keyword>
<dbReference type="RefSeq" id="WP_345252568.1">
    <property type="nucleotide sequence ID" value="NZ_BAABGY010000001.1"/>
</dbReference>
<evidence type="ECO:0000256" key="4">
    <source>
        <dbReference type="ARBA" id="ARBA00022723"/>
    </source>
</evidence>